<dbReference type="Proteomes" id="UP000750197">
    <property type="component" value="Unassembled WGS sequence"/>
</dbReference>
<accession>A0A8J7YQ58</accession>
<organism evidence="1 2">
    <name type="scientific">Candidatus Sysuiplasma superficiale</name>
    <dbReference type="NCBI Taxonomy" id="2823368"/>
    <lineage>
        <taxon>Archaea</taxon>
        <taxon>Methanobacteriati</taxon>
        <taxon>Thermoplasmatota</taxon>
        <taxon>Thermoplasmata</taxon>
        <taxon>Candidatus Sysuiplasmatales</taxon>
        <taxon>Candidatus Sysuiplasmataceae</taxon>
        <taxon>Candidatus Sysuiplasma</taxon>
    </lineage>
</organism>
<comment type="caution">
    <text evidence="1">The sequence shown here is derived from an EMBL/GenBank/DDBJ whole genome shotgun (WGS) entry which is preliminary data.</text>
</comment>
<evidence type="ECO:0000313" key="2">
    <source>
        <dbReference type="Proteomes" id="UP000750197"/>
    </source>
</evidence>
<dbReference type="InterPro" id="IPR007981">
    <property type="entry name" value="Peptidase_A5"/>
</dbReference>
<dbReference type="EMBL" id="JAHEAC010000063">
    <property type="protein sequence ID" value="MBX8644445.1"/>
    <property type="molecule type" value="Genomic_DNA"/>
</dbReference>
<protein>
    <submittedName>
        <fullName evidence="1">Thermopsin</fullName>
    </submittedName>
</protein>
<dbReference type="AlphaFoldDB" id="A0A8J7YQ58"/>
<evidence type="ECO:0000313" key="1">
    <source>
        <dbReference type="EMBL" id="MBX8644445.1"/>
    </source>
</evidence>
<proteinExistence type="predicted"/>
<dbReference type="Pfam" id="PF05317">
    <property type="entry name" value="Thermopsin"/>
    <property type="match status" value="1"/>
</dbReference>
<reference evidence="1" key="1">
    <citation type="submission" date="2021-05" db="EMBL/GenBank/DDBJ databases">
        <title>Genomic insights into ecological role and evolution of a novel Thermoplasmata order Candidatus Sysuiplasmatales.</title>
        <authorList>
            <person name="Yuan Y."/>
        </authorList>
    </citation>
    <scope>NUCLEOTIDE SEQUENCE</scope>
    <source>
        <strain evidence="1">TUT19-bin139</strain>
    </source>
</reference>
<sequence>MHSGVYIKVASVSVAVLMLVSAAVVLTYANQVPGQERVFQAGHPASLVSPSPQGKAEQVMSYLHSRGIPGRYIYLPNFDSKPHYSGAGIIGPSYTSAPAPFGIGAYGVSNSTTGVLHAFNVTTGSIAATVNMSSLSDLYVYDDGPTSITLQLNAVLDNVALFGDANYSFWTQNVMFYSARTHSLLFLDNLWNFSSSSFTFTRNSLYSFDGHPIAPVFYYDIGPSFSLSYPFSVTAYLNTSLTDGRSTVYYNYSVTSGGTTVSGSYDEIQFNSTPVQNPNYVAPSPTYLISGNTLTPTGFIPYDAEIIVGGPGGGSTANVNAINATMQLKYLNSAKEYASFNSTYDVGSETGETSQGIAVAWNPSTESAMLSAGPSFVYGMWGINNGAKMNSYAGTVAPSNSFLFASPGGTFSLSNAAQVPLALSGKFNFSIPLSTLSFEALLSDYEPSMLTAAGGSAGVGLSITLSHDSSMGIYTPLYAFNNQQVANISSGGDGTSSSPYMLVNNPSPTGVSSIFGEANDYFFNSYYGVLLSNVTVRTEIVGLPLLNVSYTGFNALLAGFYGLPLQNYMGTVIYDSSNISIVSGTFSGWFSSTLTEFPVANLLLWNSVKVTVKDNYFFTMDSSMLVYDNHTVAGHNIISGNVFYQDPALSRLNFGPIDVSTNFASAFSNPVGLTVYSSHNTVYDNVFDVYVTAISPNYSIYSGNGVAYADSWNYGHTGNYWWNFNGSIFNGDRLIPFDRGFTRTYNNNGLITSGYDLYPSPIPGAHPAGLVTP</sequence>
<name>A0A8J7YQ58_9ARCH</name>
<gene>
    <name evidence="1" type="ORF">KIY12_06975</name>
</gene>